<comment type="caution">
    <text evidence="2">The sequence shown here is derived from an EMBL/GenBank/DDBJ whole genome shotgun (WGS) entry which is preliminary data.</text>
</comment>
<dbReference type="RefSeq" id="WP_311366254.1">
    <property type="nucleotide sequence ID" value="NZ_JAVRIC010000027.1"/>
</dbReference>
<gene>
    <name evidence="2" type="ORF">RM530_15945</name>
</gene>
<dbReference type="Pfam" id="PF03922">
    <property type="entry name" value="OmpW"/>
    <property type="match status" value="1"/>
</dbReference>
<dbReference type="SUPFAM" id="SSF56925">
    <property type="entry name" value="OMPA-like"/>
    <property type="match status" value="1"/>
</dbReference>
<dbReference type="PANTHER" id="PTHR36920">
    <property type="match status" value="1"/>
</dbReference>
<dbReference type="PANTHER" id="PTHR36920:SF1">
    <property type="entry name" value="OUTER MEMBRANE PROTEIN W"/>
    <property type="match status" value="1"/>
</dbReference>
<proteinExistence type="predicted"/>
<dbReference type="Gene3D" id="2.40.160.20">
    <property type="match status" value="1"/>
</dbReference>
<dbReference type="InterPro" id="IPR011250">
    <property type="entry name" value="OMP/PagP_B-barrel"/>
</dbReference>
<reference evidence="2 3" key="1">
    <citation type="submission" date="2023-09" db="EMBL/GenBank/DDBJ databases">
        <authorList>
            <person name="Rey-Velasco X."/>
        </authorList>
    </citation>
    <scope>NUCLEOTIDE SEQUENCE [LARGE SCALE GENOMIC DNA]</scope>
    <source>
        <strain evidence="2 3">W345</strain>
    </source>
</reference>
<evidence type="ECO:0000313" key="3">
    <source>
        <dbReference type="Proteomes" id="UP001254608"/>
    </source>
</evidence>
<keyword evidence="3" id="KW-1185">Reference proteome</keyword>
<feature type="chain" id="PRO_5045607314" evidence="1">
    <location>
        <begin position="25"/>
        <end position="201"/>
    </location>
</feature>
<evidence type="ECO:0000313" key="2">
    <source>
        <dbReference type="EMBL" id="MDT0498842.1"/>
    </source>
</evidence>
<name>A0ABU2WLV8_9GAMM</name>
<feature type="signal peptide" evidence="1">
    <location>
        <begin position="1"/>
        <end position="24"/>
    </location>
</feature>
<accession>A0ABU2WLV8</accession>
<sequence>MTTRTFLGAVLAVSSLFAVSAANAEGPWTVRVGVHNVDPKSDSGVEVGGADLSVDSAAQLSLNLDYAFTPNLVLDVLGAIPFKHDIELDGDKIASTKHLPPTVTLQYHFLPGTGIDPYVGAGLNYTIFFDEKIDGGADLDLDDSFGLAAQIGVDFALVRNWVLGIDVRYIDIDTDASLAGAKLGTVEIDPLVYGVNLGYRF</sequence>
<protein>
    <submittedName>
        <fullName evidence="2">OmpW family outer membrane protein</fullName>
    </submittedName>
</protein>
<dbReference type="EMBL" id="JAVRIC010000027">
    <property type="protein sequence ID" value="MDT0498842.1"/>
    <property type="molecule type" value="Genomic_DNA"/>
</dbReference>
<evidence type="ECO:0000256" key="1">
    <source>
        <dbReference type="SAM" id="SignalP"/>
    </source>
</evidence>
<organism evidence="2 3">
    <name type="scientific">Banduia mediterranea</name>
    <dbReference type="NCBI Taxonomy" id="3075609"/>
    <lineage>
        <taxon>Bacteria</taxon>
        <taxon>Pseudomonadati</taxon>
        <taxon>Pseudomonadota</taxon>
        <taxon>Gammaproteobacteria</taxon>
        <taxon>Nevskiales</taxon>
        <taxon>Algiphilaceae</taxon>
        <taxon>Banduia</taxon>
    </lineage>
</organism>
<keyword evidence="1" id="KW-0732">Signal</keyword>
<dbReference type="Proteomes" id="UP001254608">
    <property type="component" value="Unassembled WGS sequence"/>
</dbReference>
<dbReference type="InterPro" id="IPR005618">
    <property type="entry name" value="OMPW"/>
</dbReference>